<dbReference type="AntiFam" id="ANF00149">
    <property type="entry name" value="Shadow ORF (opposite cshA)"/>
</dbReference>
<protein>
    <submittedName>
        <fullName evidence="1">Unannotated protein</fullName>
    </submittedName>
</protein>
<dbReference type="AlphaFoldDB" id="A0A6J7PT95"/>
<evidence type="ECO:0000313" key="1">
    <source>
        <dbReference type="EMBL" id="CAB5005284.1"/>
    </source>
</evidence>
<reference evidence="1" key="1">
    <citation type="submission" date="2020-05" db="EMBL/GenBank/DDBJ databases">
        <authorList>
            <person name="Chiriac C."/>
            <person name="Salcher M."/>
            <person name="Ghai R."/>
            <person name="Kavagutti S V."/>
        </authorList>
    </citation>
    <scope>NUCLEOTIDE SEQUENCE</scope>
</reference>
<proteinExistence type="predicted"/>
<dbReference type="EMBL" id="CAFBOZ010000120">
    <property type="protein sequence ID" value="CAB5005284.1"/>
    <property type="molecule type" value="Genomic_DNA"/>
</dbReference>
<organism evidence="1">
    <name type="scientific">freshwater metagenome</name>
    <dbReference type="NCBI Taxonomy" id="449393"/>
    <lineage>
        <taxon>unclassified sequences</taxon>
        <taxon>metagenomes</taxon>
        <taxon>ecological metagenomes</taxon>
    </lineage>
</organism>
<accession>A0A6J7PT95</accession>
<sequence length="157" mass="16608">MHRAGCEASLGELVGHTLGRALGARENDGEPPTVGLQNAGNQFGLVERVGAPHVLLDGINRGAGIVGVGGPNVRGLGHVAAREVDDLSGHRGREKHGLTDCRSLRHEALDVGEEAHVEHFVGLVEHEYTHLREVEVALLGEVDEATRGSDHHLDALA</sequence>
<gene>
    <name evidence="1" type="ORF">UFOPK3992_00943</name>
</gene>
<name>A0A6J7PT95_9ZZZZ</name>